<reference evidence="3" key="1">
    <citation type="submission" date="2019-10" db="EMBL/GenBank/DDBJ databases">
        <title>Draft genome sequence of Panacibacter sp. KCS-6.</title>
        <authorList>
            <person name="Yim K.J."/>
        </authorList>
    </citation>
    <scope>NUCLEOTIDE SEQUENCE</scope>
    <source>
        <strain evidence="3">KCS-6</strain>
    </source>
</reference>
<dbReference type="SUPFAM" id="SSF52172">
    <property type="entry name" value="CheY-like"/>
    <property type="match status" value="1"/>
</dbReference>
<dbReference type="Gene3D" id="3.40.50.2300">
    <property type="match status" value="1"/>
</dbReference>
<dbReference type="Proteomes" id="UP000598971">
    <property type="component" value="Unassembled WGS sequence"/>
</dbReference>
<proteinExistence type="predicted"/>
<evidence type="ECO:0000313" key="3">
    <source>
        <dbReference type="EMBL" id="NNV56368.1"/>
    </source>
</evidence>
<dbReference type="RefSeq" id="WP_171608306.1">
    <property type="nucleotide sequence ID" value="NZ_WHPF01000008.1"/>
</dbReference>
<organism evidence="3 4">
    <name type="scientific">Limnovirga soli</name>
    <dbReference type="NCBI Taxonomy" id="2656915"/>
    <lineage>
        <taxon>Bacteria</taxon>
        <taxon>Pseudomonadati</taxon>
        <taxon>Bacteroidota</taxon>
        <taxon>Chitinophagia</taxon>
        <taxon>Chitinophagales</taxon>
        <taxon>Chitinophagaceae</taxon>
        <taxon>Limnovirga</taxon>
    </lineage>
</organism>
<dbReference type="InterPro" id="IPR011006">
    <property type="entry name" value="CheY-like_superfamily"/>
</dbReference>
<dbReference type="InterPro" id="IPR001789">
    <property type="entry name" value="Sig_transdc_resp-reg_receiver"/>
</dbReference>
<keyword evidence="4" id="KW-1185">Reference proteome</keyword>
<evidence type="ECO:0000256" key="1">
    <source>
        <dbReference type="PROSITE-ProRule" id="PRU00169"/>
    </source>
</evidence>
<dbReference type="AlphaFoldDB" id="A0A8J8FEB7"/>
<dbReference type="Pfam" id="PF00072">
    <property type="entry name" value="Response_reg"/>
    <property type="match status" value="1"/>
</dbReference>
<dbReference type="PROSITE" id="PS50110">
    <property type="entry name" value="RESPONSE_REGULATORY"/>
    <property type="match status" value="1"/>
</dbReference>
<feature type="modified residue" description="4-aspartylphosphate" evidence="1">
    <location>
        <position position="65"/>
    </location>
</feature>
<dbReference type="GO" id="GO:0000160">
    <property type="term" value="P:phosphorelay signal transduction system"/>
    <property type="evidence" value="ECO:0007669"/>
    <property type="project" value="InterPro"/>
</dbReference>
<gene>
    <name evidence="3" type="ORF">GD597_12935</name>
</gene>
<sequence length="130" mass="15188">MAKYAEVMSIDDDSITALITRKLIAATQFADHFLTYSGCKEALDYIAQSIEKPQEFAMPQIIMLDLNLPVYNGWYFMEHLAKMPLPPEKMPQLYILSSTKNSEDYYKAMQYPFVKNFFIKPLMKEHLENM</sequence>
<comment type="caution">
    <text evidence="3">The sequence shown here is derived from an EMBL/GenBank/DDBJ whole genome shotgun (WGS) entry which is preliminary data.</text>
</comment>
<feature type="domain" description="Response regulatory" evidence="2">
    <location>
        <begin position="6"/>
        <end position="130"/>
    </location>
</feature>
<name>A0A8J8FEB7_9BACT</name>
<keyword evidence="1" id="KW-0597">Phosphoprotein</keyword>
<evidence type="ECO:0000313" key="4">
    <source>
        <dbReference type="Proteomes" id="UP000598971"/>
    </source>
</evidence>
<evidence type="ECO:0000259" key="2">
    <source>
        <dbReference type="PROSITE" id="PS50110"/>
    </source>
</evidence>
<accession>A0A8J8FEB7</accession>
<protein>
    <submittedName>
        <fullName evidence="3">Response regulator</fullName>
    </submittedName>
</protein>
<dbReference type="EMBL" id="WHPF01000008">
    <property type="protein sequence ID" value="NNV56368.1"/>
    <property type="molecule type" value="Genomic_DNA"/>
</dbReference>